<organism evidence="1 2">
    <name type="scientific">Catharanthus roseus</name>
    <name type="common">Madagascar periwinkle</name>
    <name type="synonym">Vinca rosea</name>
    <dbReference type="NCBI Taxonomy" id="4058"/>
    <lineage>
        <taxon>Eukaryota</taxon>
        <taxon>Viridiplantae</taxon>
        <taxon>Streptophyta</taxon>
        <taxon>Embryophyta</taxon>
        <taxon>Tracheophyta</taxon>
        <taxon>Spermatophyta</taxon>
        <taxon>Magnoliopsida</taxon>
        <taxon>eudicotyledons</taxon>
        <taxon>Gunneridae</taxon>
        <taxon>Pentapetalae</taxon>
        <taxon>asterids</taxon>
        <taxon>lamiids</taxon>
        <taxon>Gentianales</taxon>
        <taxon>Apocynaceae</taxon>
        <taxon>Rauvolfioideae</taxon>
        <taxon>Vinceae</taxon>
        <taxon>Catharanthinae</taxon>
        <taxon>Catharanthus</taxon>
    </lineage>
</organism>
<evidence type="ECO:0000313" key="2">
    <source>
        <dbReference type="Proteomes" id="UP001060085"/>
    </source>
</evidence>
<name>A0ACB9ZVS0_CATRO</name>
<sequence length="254" mass="28872">MPGATYSFVSLHFITHVLVLSVVMCYQLMVSTPTDVSKIAEVKYLDRDIYVENVTLSGDLIALPFEGYGLDYLYNDLSTKSASRRVRELHCTWLVPYNRASSDDVDEFLTLRRDPLKEGRSTWRACPNRLVPRGTQISYSAAVDLVAELGETNIKVHSYRVYTYHGQSVSLFTPRPAAPTISLPSSSQASSSRSSLRPSLSFTDPILQYLQLIHLEVQWQRRILTRLYQHTFPGEQQRSSGEENEEDNDEDGRD</sequence>
<keyword evidence="2" id="KW-1185">Reference proteome</keyword>
<accession>A0ACB9ZVS0</accession>
<comment type="caution">
    <text evidence="1">The sequence shown here is derived from an EMBL/GenBank/DDBJ whole genome shotgun (WGS) entry which is preliminary data.</text>
</comment>
<protein>
    <submittedName>
        <fullName evidence="1">Uncharacterized protein</fullName>
    </submittedName>
</protein>
<reference evidence="2" key="1">
    <citation type="journal article" date="2023" name="Nat. Plants">
        <title>Single-cell RNA sequencing provides a high-resolution roadmap for understanding the multicellular compartmentation of specialized metabolism.</title>
        <authorList>
            <person name="Sun S."/>
            <person name="Shen X."/>
            <person name="Li Y."/>
            <person name="Li Y."/>
            <person name="Wang S."/>
            <person name="Li R."/>
            <person name="Zhang H."/>
            <person name="Shen G."/>
            <person name="Guo B."/>
            <person name="Wei J."/>
            <person name="Xu J."/>
            <person name="St-Pierre B."/>
            <person name="Chen S."/>
            <person name="Sun C."/>
        </authorList>
    </citation>
    <scope>NUCLEOTIDE SEQUENCE [LARGE SCALE GENOMIC DNA]</scope>
</reference>
<evidence type="ECO:0000313" key="1">
    <source>
        <dbReference type="EMBL" id="KAI5652267.1"/>
    </source>
</evidence>
<gene>
    <name evidence="1" type="ORF">M9H77_29454</name>
</gene>
<proteinExistence type="predicted"/>
<dbReference type="EMBL" id="CM044707">
    <property type="protein sequence ID" value="KAI5652267.1"/>
    <property type="molecule type" value="Genomic_DNA"/>
</dbReference>
<dbReference type="Proteomes" id="UP001060085">
    <property type="component" value="Linkage Group LG07"/>
</dbReference>